<feature type="region of interest" description="Disordered" evidence="2">
    <location>
        <begin position="205"/>
        <end position="229"/>
    </location>
</feature>
<evidence type="ECO:0000256" key="2">
    <source>
        <dbReference type="SAM" id="MobiDB-lite"/>
    </source>
</evidence>
<evidence type="ECO:0000256" key="1">
    <source>
        <dbReference type="SAM" id="Coils"/>
    </source>
</evidence>
<accession>A0A1I7URK9</accession>
<dbReference type="AlphaFoldDB" id="A0A1I7URK9"/>
<name>A0A1I7URK9_9PELO</name>
<feature type="coiled-coil region" evidence="1">
    <location>
        <begin position="41"/>
        <end position="119"/>
    </location>
</feature>
<dbReference type="Proteomes" id="UP000095282">
    <property type="component" value="Unplaced"/>
</dbReference>
<keyword evidence="3" id="KW-1185">Reference proteome</keyword>
<dbReference type="WBParaSite" id="Csp11.Scaffold630.g18646.t1">
    <property type="protein sequence ID" value="Csp11.Scaffold630.g18646.t1"/>
    <property type="gene ID" value="Csp11.Scaffold630.g18646"/>
</dbReference>
<reference evidence="4" key="1">
    <citation type="submission" date="2016-11" db="UniProtKB">
        <authorList>
            <consortium name="WormBaseParasite"/>
        </authorList>
    </citation>
    <scope>IDENTIFICATION</scope>
</reference>
<protein>
    <submittedName>
        <fullName evidence="4">Uncharacterized protein</fullName>
    </submittedName>
</protein>
<evidence type="ECO:0000313" key="4">
    <source>
        <dbReference type="WBParaSite" id="Csp11.Scaffold630.g18646.t1"/>
    </source>
</evidence>
<evidence type="ECO:0000313" key="3">
    <source>
        <dbReference type="Proteomes" id="UP000095282"/>
    </source>
</evidence>
<sequence>MDNPIFPMYPQIYPYQAEREAKLADSVQQNGLEIAQMEGCIRDLNEDYAMLNSKNDALENNKEILTAERDRLQRKLEDAERIVQDNAARFPIWMDEMRAESVEEVIRGARNLKRDLTNDFNNRINSKQEQIKANIGIQAKYDKEIEELQPQVDRKYQEQRIATSELIESREEHSIEKEKNEKIRSQMKRKVCSGCGCGCYAEDIDDPVGAQHDIPSDSEEKEIPDFGNYNFRARLPKNAKTELNRMSPI</sequence>
<proteinExistence type="predicted"/>
<organism evidence="3 4">
    <name type="scientific">Caenorhabditis tropicalis</name>
    <dbReference type="NCBI Taxonomy" id="1561998"/>
    <lineage>
        <taxon>Eukaryota</taxon>
        <taxon>Metazoa</taxon>
        <taxon>Ecdysozoa</taxon>
        <taxon>Nematoda</taxon>
        <taxon>Chromadorea</taxon>
        <taxon>Rhabditida</taxon>
        <taxon>Rhabditina</taxon>
        <taxon>Rhabditomorpha</taxon>
        <taxon>Rhabditoidea</taxon>
        <taxon>Rhabditidae</taxon>
        <taxon>Peloderinae</taxon>
        <taxon>Caenorhabditis</taxon>
    </lineage>
</organism>
<keyword evidence="1" id="KW-0175">Coiled coil</keyword>